<comment type="similarity">
    <text evidence="2">Belongs to the UPF0126 family.</text>
</comment>
<dbReference type="PANTHER" id="PTHR30506">
    <property type="entry name" value="INNER MEMBRANE PROTEIN"/>
    <property type="match status" value="1"/>
</dbReference>
<keyword evidence="10" id="KW-1185">Reference proteome</keyword>
<comment type="caution">
    <text evidence="9">The sequence shown here is derived from an EMBL/GenBank/DDBJ whole genome shotgun (WGS) entry which is preliminary data.</text>
</comment>
<keyword evidence="5 7" id="KW-1133">Transmembrane helix</keyword>
<proteinExistence type="inferred from homology"/>
<keyword evidence="6 7" id="KW-0472">Membrane</keyword>
<evidence type="ECO:0000256" key="2">
    <source>
        <dbReference type="ARBA" id="ARBA00008193"/>
    </source>
</evidence>
<keyword evidence="3" id="KW-1003">Cell membrane</keyword>
<sequence>MIYALDVFGTFVFALSGAFRAIKHELDLLGVLVLAVATGVGGGMIRDLLLGTTPPMVFRNESYLAICVAGGLLVFLAAGRLAPLWDWVMVADAVGLGAFAAIGAQKGAAGGLGGFGIVMMAAMTATGGGVVRDILVMEIPAVLRTDFYASAAILGGVCFVAVRAAGAPEQVQLFTCLTVTLVLRLLAMRFGLSLPRIKGLAPRPGEGDAEDGKG</sequence>
<evidence type="ECO:0000313" key="9">
    <source>
        <dbReference type="EMBL" id="KIE42755.1"/>
    </source>
</evidence>
<gene>
    <name evidence="9" type="ORF">SE37_08965</name>
</gene>
<evidence type="ECO:0000256" key="5">
    <source>
        <dbReference type="ARBA" id="ARBA00022989"/>
    </source>
</evidence>
<evidence type="ECO:0000259" key="8">
    <source>
        <dbReference type="Pfam" id="PF03458"/>
    </source>
</evidence>
<evidence type="ECO:0000256" key="4">
    <source>
        <dbReference type="ARBA" id="ARBA00022692"/>
    </source>
</evidence>
<feature type="transmembrane region" description="Helical" evidence="7">
    <location>
        <begin position="171"/>
        <end position="192"/>
    </location>
</feature>
<evidence type="ECO:0000256" key="3">
    <source>
        <dbReference type="ARBA" id="ARBA00022475"/>
    </source>
</evidence>
<evidence type="ECO:0000256" key="7">
    <source>
        <dbReference type="SAM" id="Phobius"/>
    </source>
</evidence>
<feature type="transmembrane region" description="Helical" evidence="7">
    <location>
        <begin position="30"/>
        <end position="50"/>
    </location>
</feature>
<dbReference type="InterPro" id="IPR005115">
    <property type="entry name" value="Gly_transporter"/>
</dbReference>
<protein>
    <submittedName>
        <fullName evidence="9">Membrane protein</fullName>
    </submittedName>
</protein>
<feature type="transmembrane region" description="Helical" evidence="7">
    <location>
        <begin position="147"/>
        <end position="165"/>
    </location>
</feature>
<dbReference type="GO" id="GO:0005886">
    <property type="term" value="C:plasma membrane"/>
    <property type="evidence" value="ECO:0007669"/>
    <property type="project" value="UniProtKB-SubCell"/>
</dbReference>
<feature type="domain" description="Glycine transporter" evidence="8">
    <location>
        <begin position="90"/>
        <end position="162"/>
    </location>
</feature>
<dbReference type="PANTHER" id="PTHR30506:SF3">
    <property type="entry name" value="UPF0126 INNER MEMBRANE PROTEIN YADS-RELATED"/>
    <property type="match status" value="1"/>
</dbReference>
<feature type="transmembrane region" description="Helical" evidence="7">
    <location>
        <begin position="62"/>
        <end position="82"/>
    </location>
</feature>
<dbReference type="Proteomes" id="UP000031433">
    <property type="component" value="Unassembled WGS sequence"/>
</dbReference>
<comment type="subcellular location">
    <subcellularLocation>
        <location evidence="1">Cell membrane</location>
        <topology evidence="1">Multi-pass membrane protein</topology>
    </subcellularLocation>
</comment>
<dbReference type="Pfam" id="PF03458">
    <property type="entry name" value="Gly_transporter"/>
    <property type="match status" value="2"/>
</dbReference>
<dbReference type="AlphaFoldDB" id="A0A0C1U4S9"/>
<evidence type="ECO:0000256" key="6">
    <source>
        <dbReference type="ARBA" id="ARBA00023136"/>
    </source>
</evidence>
<dbReference type="RefSeq" id="WP_039645606.1">
    <property type="nucleotide sequence ID" value="NZ_JXBL01000001.1"/>
</dbReference>
<organism evidence="9 10">
    <name type="scientific">Geobacter soli</name>
    <dbReference type="NCBI Taxonomy" id="1510391"/>
    <lineage>
        <taxon>Bacteria</taxon>
        <taxon>Pseudomonadati</taxon>
        <taxon>Thermodesulfobacteriota</taxon>
        <taxon>Desulfuromonadia</taxon>
        <taxon>Geobacterales</taxon>
        <taxon>Geobacteraceae</taxon>
        <taxon>Geobacter</taxon>
    </lineage>
</organism>
<accession>A0A0C1U4S9</accession>
<dbReference type="EMBL" id="JXBL01000001">
    <property type="protein sequence ID" value="KIE42755.1"/>
    <property type="molecule type" value="Genomic_DNA"/>
</dbReference>
<evidence type="ECO:0000313" key="10">
    <source>
        <dbReference type="Proteomes" id="UP000031433"/>
    </source>
</evidence>
<evidence type="ECO:0000256" key="1">
    <source>
        <dbReference type="ARBA" id="ARBA00004651"/>
    </source>
</evidence>
<keyword evidence="4 7" id="KW-0812">Transmembrane</keyword>
<name>A0A0C1U4S9_9BACT</name>
<feature type="domain" description="Glycine transporter" evidence="8">
    <location>
        <begin position="4"/>
        <end position="77"/>
    </location>
</feature>
<reference evidence="9 10" key="1">
    <citation type="submission" date="2015-01" db="EMBL/GenBank/DDBJ databases">
        <title>Genome sequence of the anaerobic bacterium Geobacter soli GSS01, a dissimilatory Fe(III) reducer from soil.</title>
        <authorList>
            <person name="Yang G."/>
            <person name="Zhou S."/>
        </authorList>
    </citation>
    <scope>NUCLEOTIDE SEQUENCE [LARGE SCALE GENOMIC DNA]</scope>
    <source>
        <strain evidence="9 10">GSS01</strain>
    </source>
</reference>
<feature type="transmembrane region" description="Helical" evidence="7">
    <location>
        <begin position="115"/>
        <end position="135"/>
    </location>
</feature>